<dbReference type="InterPro" id="IPR003593">
    <property type="entry name" value="AAA+_ATPase"/>
</dbReference>
<accession>A0A2P6TG34</accession>
<dbReference type="Gene3D" id="1.20.58.760">
    <property type="entry name" value="Peptidase M41"/>
    <property type="match status" value="1"/>
</dbReference>
<dbReference type="FunFam" id="1.10.8.60:FF:000001">
    <property type="entry name" value="ATP-dependent zinc metalloprotease FtsH"/>
    <property type="match status" value="1"/>
</dbReference>
<dbReference type="GO" id="GO:0005524">
    <property type="term" value="F:ATP binding"/>
    <property type="evidence" value="ECO:0007669"/>
    <property type="project" value="UniProtKB-KW"/>
</dbReference>
<comment type="similarity">
    <text evidence="2">In the N-terminal section; belongs to the AAA ATPase family.</text>
</comment>
<dbReference type="GO" id="GO:0006508">
    <property type="term" value="P:proteolysis"/>
    <property type="evidence" value="ECO:0007669"/>
    <property type="project" value="UniProtKB-KW"/>
</dbReference>
<dbReference type="GO" id="GO:0004222">
    <property type="term" value="F:metalloendopeptidase activity"/>
    <property type="evidence" value="ECO:0007669"/>
    <property type="project" value="InterPro"/>
</dbReference>
<dbReference type="GO" id="GO:0004176">
    <property type="term" value="F:ATP-dependent peptidase activity"/>
    <property type="evidence" value="ECO:0007669"/>
    <property type="project" value="InterPro"/>
</dbReference>
<evidence type="ECO:0000256" key="6">
    <source>
        <dbReference type="ARBA" id="ARBA00022840"/>
    </source>
</evidence>
<keyword evidence="6" id="KW-0067">ATP-binding</keyword>
<dbReference type="InterPro" id="IPR003959">
    <property type="entry name" value="ATPase_AAA_core"/>
</dbReference>
<comment type="caution">
    <text evidence="10">The sequence shown here is derived from an EMBL/GenBank/DDBJ whole genome shotgun (WGS) entry which is preliminary data.</text>
</comment>
<dbReference type="SMART" id="SM00382">
    <property type="entry name" value="AAA"/>
    <property type="match status" value="1"/>
</dbReference>
<dbReference type="PANTHER" id="PTHR23076">
    <property type="entry name" value="METALLOPROTEASE M41 FTSH"/>
    <property type="match status" value="1"/>
</dbReference>
<keyword evidence="5" id="KW-0378">Hydrolase</keyword>
<dbReference type="SUPFAM" id="SSF52540">
    <property type="entry name" value="P-loop containing nucleoside triphosphate hydrolases"/>
    <property type="match status" value="1"/>
</dbReference>
<feature type="domain" description="AAA+ ATPase" evidence="9">
    <location>
        <begin position="373"/>
        <end position="512"/>
    </location>
</feature>
<dbReference type="GO" id="GO:0009507">
    <property type="term" value="C:chloroplast"/>
    <property type="evidence" value="ECO:0007669"/>
    <property type="project" value="TreeGrafter"/>
</dbReference>
<evidence type="ECO:0000256" key="1">
    <source>
        <dbReference type="ARBA" id="ARBA00010044"/>
    </source>
</evidence>
<dbReference type="FunFam" id="3.40.50.300:FF:000352">
    <property type="entry name" value="ATP-dependent zinc metalloprotease FTSH 7, chloroplastic"/>
    <property type="match status" value="1"/>
</dbReference>
<evidence type="ECO:0000259" key="9">
    <source>
        <dbReference type="SMART" id="SM00382"/>
    </source>
</evidence>
<dbReference type="Pfam" id="PF00004">
    <property type="entry name" value="AAA"/>
    <property type="match status" value="1"/>
</dbReference>
<dbReference type="CDD" id="cd19501">
    <property type="entry name" value="RecA-like_FtsH"/>
    <property type="match status" value="1"/>
</dbReference>
<dbReference type="Pfam" id="PF17862">
    <property type="entry name" value="AAA_lid_3"/>
    <property type="match status" value="1"/>
</dbReference>
<name>A0A2P6TG34_CHLSO</name>
<dbReference type="InterPro" id="IPR037219">
    <property type="entry name" value="Peptidase_M41-like"/>
</dbReference>
<evidence type="ECO:0000313" key="11">
    <source>
        <dbReference type="Proteomes" id="UP000239899"/>
    </source>
</evidence>
<dbReference type="SUPFAM" id="SSF140990">
    <property type="entry name" value="FtsH protease domain-like"/>
    <property type="match status" value="1"/>
</dbReference>
<protein>
    <submittedName>
        <fullName evidence="10">ATP-dependent zinc metalloprotease</fullName>
    </submittedName>
</protein>
<dbReference type="InterPro" id="IPR027417">
    <property type="entry name" value="P-loop_NTPase"/>
</dbReference>
<gene>
    <name evidence="10" type="ORF">C2E21_8075</name>
</gene>
<dbReference type="PANTHER" id="PTHR23076:SF111">
    <property type="entry name" value="INACTIVE ATP-DEPENDENT ZINC METALLOPROTEASE FTSHI 1, CHLOROPLASTIC-RELATED"/>
    <property type="match status" value="1"/>
</dbReference>
<feature type="region of interest" description="Disordered" evidence="7">
    <location>
        <begin position="808"/>
        <end position="829"/>
    </location>
</feature>
<evidence type="ECO:0000256" key="2">
    <source>
        <dbReference type="ARBA" id="ARBA00010550"/>
    </source>
</evidence>
<dbReference type="Gene3D" id="3.40.50.300">
    <property type="entry name" value="P-loop containing nucleotide triphosphate hydrolases"/>
    <property type="match status" value="1"/>
</dbReference>
<keyword evidence="11" id="KW-1185">Reference proteome</keyword>
<organism evidence="10 11">
    <name type="scientific">Chlorella sorokiniana</name>
    <name type="common">Freshwater green alga</name>
    <dbReference type="NCBI Taxonomy" id="3076"/>
    <lineage>
        <taxon>Eukaryota</taxon>
        <taxon>Viridiplantae</taxon>
        <taxon>Chlorophyta</taxon>
        <taxon>core chlorophytes</taxon>
        <taxon>Trebouxiophyceae</taxon>
        <taxon>Chlorellales</taxon>
        <taxon>Chlorellaceae</taxon>
        <taxon>Chlorella clade</taxon>
        <taxon>Chlorella</taxon>
    </lineage>
</organism>
<dbReference type="GO" id="GO:0045037">
    <property type="term" value="P:protein import into chloroplast stroma"/>
    <property type="evidence" value="ECO:0007669"/>
    <property type="project" value="TreeGrafter"/>
</dbReference>
<comment type="similarity">
    <text evidence="1">In the C-terminal section; belongs to the peptidase M41 family.</text>
</comment>
<evidence type="ECO:0000256" key="4">
    <source>
        <dbReference type="ARBA" id="ARBA00022741"/>
    </source>
</evidence>
<proteinExistence type="inferred from homology"/>
<dbReference type="EMBL" id="LHPG02000018">
    <property type="protein sequence ID" value="PRW33078.1"/>
    <property type="molecule type" value="Genomic_DNA"/>
</dbReference>
<dbReference type="Pfam" id="PF01434">
    <property type="entry name" value="Peptidase_M41"/>
    <property type="match status" value="1"/>
</dbReference>
<dbReference type="InterPro" id="IPR000642">
    <property type="entry name" value="Peptidase_M41"/>
</dbReference>
<keyword evidence="3" id="KW-0645">Protease</keyword>
<dbReference type="Gene3D" id="1.10.8.60">
    <property type="match status" value="1"/>
</dbReference>
<evidence type="ECO:0000256" key="7">
    <source>
        <dbReference type="SAM" id="MobiDB-lite"/>
    </source>
</evidence>
<feature type="region of interest" description="Disordered" evidence="7">
    <location>
        <begin position="27"/>
        <end position="60"/>
    </location>
</feature>
<dbReference type="Proteomes" id="UP000239899">
    <property type="component" value="Unassembled WGS sequence"/>
</dbReference>
<dbReference type="STRING" id="3076.A0A2P6TG34"/>
<feature type="transmembrane region" description="Helical" evidence="8">
    <location>
        <begin position="288"/>
        <end position="307"/>
    </location>
</feature>
<evidence type="ECO:0000313" key="10">
    <source>
        <dbReference type="EMBL" id="PRW33078.1"/>
    </source>
</evidence>
<dbReference type="OrthoDB" id="2016698at2759"/>
<dbReference type="AlphaFoldDB" id="A0A2P6TG34"/>
<sequence length="829" mass="92007">MGPLILQPRDAASCLVRSPCSTSYLVPPPARPVRRRGAQPPCAAAKDASPPKPNPKFRKKDLLRIKQEGPSLEDLKAHYEVPGVDAEGKEVTRTYNFVPEEVLGSAAGYAPEPQWHRLPQMSYAEFYQGLRERNWTSKYYNPAAEKWQLQFFEDSGRFLRPSFEGFRVLLTRADGSQAWVNLDREGAPTFLRDYSGGGNKGAIHAPKRESQQLNHPVQYGSNQVFEQLFQAHEQRLNGKAERQFYEKGWVDRRKHAYVCPAERHLDVSFNLTPQEFSLRWLWDSLPLFMFYAFGVSFLGVALAIGIFRPRKQMPVDMFQAMEFAQSKGNARRDGSTGITFGDVGGLGNTITEMMQVVEFLKDPKQFSELDAKPPKGILLEGDPGVGKTLVAKAIAGEAKVPFYQMAGSEFVEAIVGVGAARVRDLFARARVNAPCIIFVDEIDALGIKRAEVGVRTNEEREQTLNQLLSEMDGFTPDSGVVFVAATNRADLLDPALMRAGRFDRKIRILRPNEQGRTEILRIHARKHRMAPDVDLYQLAKDLPGLSGAELGNVLNEAALEAVRRGGHEIVQRDVDFAVDRVLQGIRRPSLPDSFGIKKNLAAHEIGTAIVATLLHRQHKRVEAVERVSLVPRGSDWSRTIYARGRDEDYVILTRGRLLDRIRVLLAGRAAEEVMLGSASTYSNADLKDATSLAYRLIANYGLSPLGVTTWAPAPRRSNALKERSFEVTVESIDADLFASSISGGGFQPSDENRHRLRAAVHKVLLEAYNANLADLEAHRGALAAGAEALIQQELITGTELEEVMAAHPPVEPQSVRQVTAEPLDNLLPA</sequence>
<keyword evidence="8" id="KW-1133">Transmembrane helix</keyword>
<keyword evidence="4" id="KW-0547">Nucleotide-binding</keyword>
<evidence type="ECO:0000256" key="8">
    <source>
        <dbReference type="SAM" id="Phobius"/>
    </source>
</evidence>
<dbReference type="InterPro" id="IPR041569">
    <property type="entry name" value="AAA_lid_3"/>
</dbReference>
<evidence type="ECO:0000256" key="5">
    <source>
        <dbReference type="ARBA" id="ARBA00022801"/>
    </source>
</evidence>
<dbReference type="GO" id="GO:0016887">
    <property type="term" value="F:ATP hydrolysis activity"/>
    <property type="evidence" value="ECO:0007669"/>
    <property type="project" value="InterPro"/>
</dbReference>
<keyword evidence="8" id="KW-0812">Transmembrane</keyword>
<keyword evidence="8" id="KW-0472">Membrane</keyword>
<evidence type="ECO:0000256" key="3">
    <source>
        <dbReference type="ARBA" id="ARBA00022670"/>
    </source>
</evidence>
<reference evidence="10 11" key="1">
    <citation type="journal article" date="2018" name="Plant J.">
        <title>Genome sequences of Chlorella sorokiniana UTEX 1602 and Micractinium conductrix SAG 241.80: implications to maltose excretion by a green alga.</title>
        <authorList>
            <person name="Arriola M.B."/>
            <person name="Velmurugan N."/>
            <person name="Zhang Y."/>
            <person name="Plunkett M.H."/>
            <person name="Hondzo H."/>
            <person name="Barney B.M."/>
        </authorList>
    </citation>
    <scope>NUCLEOTIDE SEQUENCE [LARGE SCALE GENOMIC DNA]</scope>
    <source>
        <strain evidence="11">UTEX 1602</strain>
    </source>
</reference>
<keyword evidence="10" id="KW-0482">Metalloprotease</keyword>